<dbReference type="SUPFAM" id="SSF46689">
    <property type="entry name" value="Homeodomain-like"/>
    <property type="match status" value="1"/>
</dbReference>
<dbReference type="OrthoDB" id="6860332at2"/>
<reference evidence="6 7" key="1">
    <citation type="submission" date="2019-12" db="EMBL/GenBank/DDBJ databases">
        <title>Genome sequencing and assembly of endphytes of Porphyra tenera.</title>
        <authorList>
            <person name="Park J.M."/>
            <person name="Shin R."/>
            <person name="Jo S.H."/>
        </authorList>
    </citation>
    <scope>NUCLEOTIDE SEQUENCE [LARGE SCALE GENOMIC DNA]</scope>
    <source>
        <strain evidence="6 7">GPM4</strain>
    </source>
</reference>
<evidence type="ECO:0000313" key="6">
    <source>
        <dbReference type="EMBL" id="QHJ12879.1"/>
    </source>
</evidence>
<dbReference type="InterPro" id="IPR009057">
    <property type="entry name" value="Homeodomain-like_sf"/>
</dbReference>
<evidence type="ECO:0000256" key="1">
    <source>
        <dbReference type="ARBA" id="ARBA00023015"/>
    </source>
</evidence>
<evidence type="ECO:0000256" key="2">
    <source>
        <dbReference type="ARBA" id="ARBA00023125"/>
    </source>
</evidence>
<dbReference type="PANTHER" id="PTHR30055:SF234">
    <property type="entry name" value="HTH-TYPE TRANSCRIPTIONAL REGULATOR BETI"/>
    <property type="match status" value="1"/>
</dbReference>
<proteinExistence type="predicted"/>
<keyword evidence="1" id="KW-0805">Transcription regulation</keyword>
<evidence type="ECO:0000259" key="5">
    <source>
        <dbReference type="PROSITE" id="PS50977"/>
    </source>
</evidence>
<evidence type="ECO:0000256" key="3">
    <source>
        <dbReference type="ARBA" id="ARBA00023163"/>
    </source>
</evidence>
<dbReference type="GO" id="GO:0000976">
    <property type="term" value="F:transcription cis-regulatory region binding"/>
    <property type="evidence" value="ECO:0007669"/>
    <property type="project" value="TreeGrafter"/>
</dbReference>
<evidence type="ECO:0000256" key="4">
    <source>
        <dbReference type="PROSITE-ProRule" id="PRU00335"/>
    </source>
</evidence>
<dbReference type="InterPro" id="IPR001647">
    <property type="entry name" value="HTH_TetR"/>
</dbReference>
<sequence>MKKDAAKKSTRKRLLDAARVEIVNGNGDLEVANVAKRAGVSDGLTYYHFGNKAGLINAIVNAFYHDLDDKVAGVPFDGDTWKEREKARVHAMVSLFYDDPVAMIAATRLRTDPAFTQEELERNDRLEQLGARNIAEAQRKGEIDAAYNPLMLASMLLSGVMSGVRIALTTTPPLSVDKAQQSVWGFVERAAGLKDIDL</sequence>
<dbReference type="RefSeq" id="WP_160181040.1">
    <property type="nucleotide sequence ID" value="NZ_CP047656.1"/>
</dbReference>
<dbReference type="Pfam" id="PF00440">
    <property type="entry name" value="TetR_N"/>
    <property type="match status" value="1"/>
</dbReference>
<feature type="DNA-binding region" description="H-T-H motif" evidence="4">
    <location>
        <begin position="30"/>
        <end position="49"/>
    </location>
</feature>
<dbReference type="PROSITE" id="PS50977">
    <property type="entry name" value="HTH_TETR_2"/>
    <property type="match status" value="1"/>
</dbReference>
<name>A0A857JLD5_9ALTE</name>
<dbReference type="Gene3D" id="1.10.357.10">
    <property type="entry name" value="Tetracycline Repressor, domain 2"/>
    <property type="match status" value="1"/>
</dbReference>
<dbReference type="InterPro" id="IPR050109">
    <property type="entry name" value="HTH-type_TetR-like_transc_reg"/>
</dbReference>
<accession>A0A857JLD5</accession>
<keyword evidence="7" id="KW-1185">Reference proteome</keyword>
<dbReference type="KEGG" id="pmes:FX988_03137"/>
<keyword evidence="2 4" id="KW-0238">DNA-binding</keyword>
<evidence type="ECO:0000313" key="7">
    <source>
        <dbReference type="Proteomes" id="UP000464524"/>
    </source>
</evidence>
<dbReference type="Proteomes" id="UP000464524">
    <property type="component" value="Chromosome"/>
</dbReference>
<dbReference type="InterPro" id="IPR036271">
    <property type="entry name" value="Tet_transcr_reg_TetR-rel_C_sf"/>
</dbReference>
<feature type="domain" description="HTH tetR-type" evidence="5">
    <location>
        <begin position="8"/>
        <end position="67"/>
    </location>
</feature>
<keyword evidence="3" id="KW-0804">Transcription</keyword>
<dbReference type="SUPFAM" id="SSF48498">
    <property type="entry name" value="Tetracyclin repressor-like, C-terminal domain"/>
    <property type="match status" value="1"/>
</dbReference>
<dbReference type="EMBL" id="CP047656">
    <property type="protein sequence ID" value="QHJ12879.1"/>
    <property type="molecule type" value="Genomic_DNA"/>
</dbReference>
<dbReference type="GO" id="GO:0003700">
    <property type="term" value="F:DNA-binding transcription factor activity"/>
    <property type="evidence" value="ECO:0007669"/>
    <property type="project" value="TreeGrafter"/>
</dbReference>
<dbReference type="AlphaFoldDB" id="A0A857JLD5"/>
<gene>
    <name evidence="6" type="ORF">FX988_03137</name>
</gene>
<protein>
    <submittedName>
        <fullName evidence="6">Putative HTH-type transcriptional regulator TtgW</fullName>
    </submittedName>
</protein>
<organism evidence="6 7">
    <name type="scientific">Paraglaciecola mesophila</name>
    <dbReference type="NCBI Taxonomy" id="197222"/>
    <lineage>
        <taxon>Bacteria</taxon>
        <taxon>Pseudomonadati</taxon>
        <taxon>Pseudomonadota</taxon>
        <taxon>Gammaproteobacteria</taxon>
        <taxon>Alteromonadales</taxon>
        <taxon>Alteromonadaceae</taxon>
        <taxon>Paraglaciecola</taxon>
    </lineage>
</organism>
<dbReference type="PANTHER" id="PTHR30055">
    <property type="entry name" value="HTH-TYPE TRANSCRIPTIONAL REGULATOR RUTR"/>
    <property type="match status" value="1"/>
</dbReference>